<dbReference type="EMBL" id="JANVAD010000003">
    <property type="protein sequence ID" value="MCS6522455.1"/>
    <property type="molecule type" value="Genomic_DNA"/>
</dbReference>
<protein>
    <submittedName>
        <fullName evidence="10">Glycosyltransferase</fullName>
        <ecNumber evidence="10">2.4.-.-</ecNumber>
    </submittedName>
</protein>
<dbReference type="Pfam" id="PF13632">
    <property type="entry name" value="Glyco_trans_2_3"/>
    <property type="match status" value="1"/>
</dbReference>
<feature type="transmembrane region" description="Helical" evidence="8">
    <location>
        <begin position="473"/>
        <end position="492"/>
    </location>
</feature>
<feature type="transmembrane region" description="Helical" evidence="8">
    <location>
        <begin position="92"/>
        <end position="111"/>
    </location>
</feature>
<dbReference type="CDD" id="cd06421">
    <property type="entry name" value="CESA_CelA_like"/>
    <property type="match status" value="1"/>
</dbReference>
<feature type="compositionally biased region" description="Polar residues" evidence="7">
    <location>
        <begin position="50"/>
        <end position="63"/>
    </location>
</feature>
<feature type="transmembrane region" description="Helical" evidence="8">
    <location>
        <begin position="123"/>
        <end position="145"/>
    </location>
</feature>
<keyword evidence="5 8" id="KW-1133">Transmembrane helix</keyword>
<feature type="transmembrane region" description="Helical" evidence="8">
    <location>
        <begin position="573"/>
        <end position="591"/>
    </location>
</feature>
<dbReference type="GO" id="GO:0016757">
    <property type="term" value="F:glycosyltransferase activity"/>
    <property type="evidence" value="ECO:0007669"/>
    <property type="project" value="UniProtKB-KW"/>
</dbReference>
<gene>
    <name evidence="10" type="ORF">NYQ28_07740</name>
</gene>
<evidence type="ECO:0000256" key="5">
    <source>
        <dbReference type="ARBA" id="ARBA00022989"/>
    </source>
</evidence>
<keyword evidence="2 10" id="KW-0328">Glycosyltransferase</keyword>
<dbReference type="Gene3D" id="3.90.550.10">
    <property type="entry name" value="Spore Coat Polysaccharide Biosynthesis Protein SpsA, Chain A"/>
    <property type="match status" value="1"/>
</dbReference>
<evidence type="ECO:0000259" key="9">
    <source>
        <dbReference type="Pfam" id="PF13632"/>
    </source>
</evidence>
<feature type="compositionally biased region" description="Basic and acidic residues" evidence="7">
    <location>
        <begin position="1"/>
        <end position="12"/>
    </location>
</feature>
<keyword evidence="3 10" id="KW-0808">Transferase</keyword>
<name>A0ABT2HGT6_9MICO</name>
<dbReference type="PANTHER" id="PTHR43867">
    <property type="entry name" value="CELLULOSE SYNTHASE CATALYTIC SUBUNIT A [UDP-FORMING]"/>
    <property type="match status" value="1"/>
</dbReference>
<keyword evidence="11" id="KW-1185">Reference proteome</keyword>
<evidence type="ECO:0000256" key="2">
    <source>
        <dbReference type="ARBA" id="ARBA00022676"/>
    </source>
</evidence>
<evidence type="ECO:0000256" key="3">
    <source>
        <dbReference type="ARBA" id="ARBA00022679"/>
    </source>
</evidence>
<evidence type="ECO:0000256" key="4">
    <source>
        <dbReference type="ARBA" id="ARBA00022692"/>
    </source>
</evidence>
<evidence type="ECO:0000313" key="11">
    <source>
        <dbReference type="Proteomes" id="UP001652264"/>
    </source>
</evidence>
<dbReference type="RefSeq" id="WP_229666840.1">
    <property type="nucleotide sequence ID" value="NZ_BMNV01000005.1"/>
</dbReference>
<evidence type="ECO:0000256" key="1">
    <source>
        <dbReference type="ARBA" id="ARBA00004141"/>
    </source>
</evidence>
<keyword evidence="4 8" id="KW-0812">Transmembrane</keyword>
<dbReference type="EC" id="2.4.-.-" evidence="10"/>
<feature type="compositionally biased region" description="Low complexity" evidence="7">
    <location>
        <begin position="37"/>
        <end position="49"/>
    </location>
</feature>
<dbReference type="InterPro" id="IPR001173">
    <property type="entry name" value="Glyco_trans_2-like"/>
</dbReference>
<evidence type="ECO:0000256" key="6">
    <source>
        <dbReference type="ARBA" id="ARBA00023136"/>
    </source>
</evidence>
<keyword evidence="6 8" id="KW-0472">Membrane</keyword>
<evidence type="ECO:0000313" key="10">
    <source>
        <dbReference type="EMBL" id="MCS6522455.1"/>
    </source>
</evidence>
<proteinExistence type="predicted"/>
<dbReference type="PANTHER" id="PTHR43867:SF2">
    <property type="entry name" value="CELLULOSE SYNTHASE CATALYTIC SUBUNIT A [UDP-FORMING]"/>
    <property type="match status" value="1"/>
</dbReference>
<feature type="transmembrane region" description="Helical" evidence="8">
    <location>
        <begin position="538"/>
        <end position="561"/>
    </location>
</feature>
<sequence>MSAPTDLRRPRPDAVPNPPYRRNSPPRSPDVGEPTDTAAAPSVGATAAPNQSRTTGAPFLSSTPRDRVRRRAQGEAVPHVRPRSESRAHSPVMVLIVLVATLGVMAYAVFLLDPANRGDFLPYGLVIVAESVLVGQALLSMWTILSGGADPRDFAFHHTQDTLFDRDAVARDGLTDQPHRWPMHVRGRRVEVDVFITVYGEELSKIAATVQAALAMRGEHRTWVLDDGRSDEVQALAAELGARYVRRLSSHGAKAGNINHALTLAKGDYFAVFDADFVPKPDFLFETVPFFADDGIAFVQTPQTYGNLHNLVSRGAGYMQTVFYKFIQPGRNRFNAAFCVGTNVVFRRSAIDEVGGIHTDSKSEDVWTSLMLHERGWKSVFIPMTLAVGDAPETIEGFTKQQLRWATGGFEILLTHFPFNPKHRLSMDQRLQYLVTASFYLTGIVPGLLLLVPPLEIFFDLRPMNLSIGPGEWVLFYLGFYLMQVLLAFYALGSFRYETLLLAAVSFPIYASALWNVLCGKEQAWHVTGANRGRTPSPFNFIVPQVLVFVFLSLTSVVAVWRDLHNGQLTLATAWNITNTLVFLAFIVAAFREQARNRVADRERARGGVARPALPLAQAPASPIRTTVVRPDTLEPQRAAIAGVATQDGHRA</sequence>
<reference evidence="10 11" key="1">
    <citation type="submission" date="2022-08" db="EMBL/GenBank/DDBJ databases">
        <title>Taxonomy of Curtobacterium flaccumfaciens.</title>
        <authorList>
            <person name="Osdaghi E."/>
            <person name="Taghavi S.M."/>
            <person name="Hamidizade M."/>
            <person name="Abachi H."/>
            <person name="Fazliarab A."/>
            <person name="Baeyen S."/>
            <person name="Portier P."/>
            <person name="Van Vaerenbergh J."/>
            <person name="Jacques M.-A."/>
        </authorList>
    </citation>
    <scope>NUCLEOTIDE SEQUENCE [LARGE SCALE GENOMIC DNA]</scope>
    <source>
        <strain evidence="10 11">LMG8786T</strain>
    </source>
</reference>
<dbReference type="GeneID" id="95322302"/>
<comment type="subcellular location">
    <subcellularLocation>
        <location evidence="1">Membrane</location>
        <topology evidence="1">Multi-pass membrane protein</topology>
    </subcellularLocation>
</comment>
<comment type="caution">
    <text evidence="10">The sequence shown here is derived from an EMBL/GenBank/DDBJ whole genome shotgun (WGS) entry which is preliminary data.</text>
</comment>
<accession>A0ABT2HGT6</accession>
<evidence type="ECO:0000256" key="8">
    <source>
        <dbReference type="SAM" id="Phobius"/>
    </source>
</evidence>
<dbReference type="Proteomes" id="UP001652264">
    <property type="component" value="Unassembled WGS sequence"/>
</dbReference>
<feature type="transmembrane region" description="Helical" evidence="8">
    <location>
        <begin position="431"/>
        <end position="453"/>
    </location>
</feature>
<evidence type="ECO:0000256" key="7">
    <source>
        <dbReference type="SAM" id="MobiDB-lite"/>
    </source>
</evidence>
<dbReference type="InterPro" id="IPR050321">
    <property type="entry name" value="Glycosyltr_2/OpgH_subfam"/>
</dbReference>
<dbReference type="InterPro" id="IPR029044">
    <property type="entry name" value="Nucleotide-diphossugar_trans"/>
</dbReference>
<dbReference type="SUPFAM" id="SSF53448">
    <property type="entry name" value="Nucleotide-diphospho-sugar transferases"/>
    <property type="match status" value="1"/>
</dbReference>
<feature type="domain" description="Glycosyltransferase 2-like" evidence="9">
    <location>
        <begin position="270"/>
        <end position="478"/>
    </location>
</feature>
<organism evidence="10 11">
    <name type="scientific">Curtobacterium citreum</name>
    <dbReference type="NCBI Taxonomy" id="2036"/>
    <lineage>
        <taxon>Bacteria</taxon>
        <taxon>Bacillati</taxon>
        <taxon>Actinomycetota</taxon>
        <taxon>Actinomycetes</taxon>
        <taxon>Micrococcales</taxon>
        <taxon>Microbacteriaceae</taxon>
        <taxon>Curtobacterium</taxon>
    </lineage>
</organism>
<feature type="region of interest" description="Disordered" evidence="7">
    <location>
        <begin position="1"/>
        <end position="85"/>
    </location>
</feature>